<evidence type="ECO:0000259" key="4">
    <source>
        <dbReference type="PROSITE" id="PS01124"/>
    </source>
</evidence>
<keyword evidence="3" id="KW-0804">Transcription</keyword>
<dbReference type="PROSITE" id="PS01124">
    <property type="entry name" value="HTH_ARAC_FAMILY_2"/>
    <property type="match status" value="1"/>
</dbReference>
<protein>
    <submittedName>
        <fullName evidence="5">Helix-turn-helix domain-containing protein</fullName>
    </submittedName>
</protein>
<reference evidence="6" key="1">
    <citation type="journal article" date="2019" name="Int. J. Syst. Evol. Microbiol.">
        <title>The Global Catalogue of Microorganisms (GCM) 10K type strain sequencing project: providing services to taxonomists for standard genome sequencing and annotation.</title>
        <authorList>
            <consortium name="The Broad Institute Genomics Platform"/>
            <consortium name="The Broad Institute Genome Sequencing Center for Infectious Disease"/>
            <person name="Wu L."/>
            <person name="Ma J."/>
        </authorList>
    </citation>
    <scope>NUCLEOTIDE SEQUENCE [LARGE SCALE GENOMIC DNA]</scope>
    <source>
        <strain evidence="6">JCM 9377</strain>
    </source>
</reference>
<dbReference type="Pfam" id="PF20240">
    <property type="entry name" value="DUF6597"/>
    <property type="match status" value="1"/>
</dbReference>
<feature type="domain" description="HTH araC/xylS-type" evidence="4">
    <location>
        <begin position="176"/>
        <end position="277"/>
    </location>
</feature>
<proteinExistence type="predicted"/>
<evidence type="ECO:0000256" key="2">
    <source>
        <dbReference type="ARBA" id="ARBA00023125"/>
    </source>
</evidence>
<evidence type="ECO:0000256" key="1">
    <source>
        <dbReference type="ARBA" id="ARBA00023015"/>
    </source>
</evidence>
<evidence type="ECO:0000256" key="3">
    <source>
        <dbReference type="ARBA" id="ARBA00023163"/>
    </source>
</evidence>
<dbReference type="SUPFAM" id="SSF46689">
    <property type="entry name" value="Homeodomain-like"/>
    <property type="match status" value="1"/>
</dbReference>
<dbReference type="SMART" id="SM00342">
    <property type="entry name" value="HTH_ARAC"/>
    <property type="match status" value="1"/>
</dbReference>
<name>A0ABP6QK86_9ACTN</name>
<keyword evidence="6" id="KW-1185">Reference proteome</keyword>
<gene>
    <name evidence="5" type="ORF">GCM10010468_58590</name>
</gene>
<dbReference type="InterPro" id="IPR009057">
    <property type="entry name" value="Homeodomain-like_sf"/>
</dbReference>
<sequence length="287" mass="32335">MWFILVLVDEPQIGRTRHTASEYGLLNGPSFDFRLDRAEVSPDLAGHVERHWMTSWNLPGGQRRPVTLLPHPCVNLVYEGGALIAFGVGRELFTYACEGTGRAFGVKFRPGGFQPYLGRPMTELTDGGIPLSALWGEIDAGLFAHDLSRARRLDDLVEAAEFHLRRHPPRPDPQIDHVGEIIQVMLHDRTVQRVEDVAERFSLSPRSLQRLFGKYVGVTPKWVLQRYRLHEAAARLAAEHTRPWAEVAVELGYFDQSHFIRDFTRAVGMTPAAYSEACAQDRAPIST</sequence>
<keyword evidence="1" id="KW-0805">Transcription regulation</keyword>
<accession>A0ABP6QK86</accession>
<dbReference type="EMBL" id="BAAAUV010000019">
    <property type="protein sequence ID" value="GAA3228957.1"/>
    <property type="molecule type" value="Genomic_DNA"/>
</dbReference>
<dbReference type="InterPro" id="IPR046532">
    <property type="entry name" value="DUF6597"/>
</dbReference>
<dbReference type="InterPro" id="IPR050204">
    <property type="entry name" value="AraC_XylS_family_regulators"/>
</dbReference>
<dbReference type="InterPro" id="IPR018060">
    <property type="entry name" value="HTH_AraC"/>
</dbReference>
<dbReference type="Proteomes" id="UP001501237">
    <property type="component" value="Unassembled WGS sequence"/>
</dbReference>
<dbReference type="PANTHER" id="PTHR46796">
    <property type="entry name" value="HTH-TYPE TRANSCRIPTIONAL ACTIVATOR RHAS-RELATED"/>
    <property type="match status" value="1"/>
</dbReference>
<evidence type="ECO:0000313" key="6">
    <source>
        <dbReference type="Proteomes" id="UP001501237"/>
    </source>
</evidence>
<organism evidence="5 6">
    <name type="scientific">Actinocorallia longicatena</name>
    <dbReference type="NCBI Taxonomy" id="111803"/>
    <lineage>
        <taxon>Bacteria</taxon>
        <taxon>Bacillati</taxon>
        <taxon>Actinomycetota</taxon>
        <taxon>Actinomycetes</taxon>
        <taxon>Streptosporangiales</taxon>
        <taxon>Thermomonosporaceae</taxon>
        <taxon>Actinocorallia</taxon>
    </lineage>
</organism>
<dbReference type="Pfam" id="PF12833">
    <property type="entry name" value="HTH_18"/>
    <property type="match status" value="1"/>
</dbReference>
<evidence type="ECO:0000313" key="5">
    <source>
        <dbReference type="EMBL" id="GAA3228957.1"/>
    </source>
</evidence>
<comment type="caution">
    <text evidence="5">The sequence shown here is derived from an EMBL/GenBank/DDBJ whole genome shotgun (WGS) entry which is preliminary data.</text>
</comment>
<dbReference type="Gene3D" id="1.10.10.60">
    <property type="entry name" value="Homeodomain-like"/>
    <property type="match status" value="1"/>
</dbReference>
<keyword evidence="2" id="KW-0238">DNA-binding</keyword>